<keyword evidence="3" id="KW-1185">Reference proteome</keyword>
<evidence type="ECO:0000256" key="1">
    <source>
        <dbReference type="SAM" id="Phobius"/>
    </source>
</evidence>
<comment type="caution">
    <text evidence="2">The sequence shown here is derived from an EMBL/GenBank/DDBJ whole genome shotgun (WGS) entry which is preliminary data.</text>
</comment>
<keyword evidence="1" id="KW-0472">Membrane</keyword>
<proteinExistence type="predicted"/>
<dbReference type="PROSITE" id="PS00018">
    <property type="entry name" value="EF_HAND_1"/>
    <property type="match status" value="1"/>
</dbReference>
<keyword evidence="1" id="KW-0812">Transmembrane</keyword>
<evidence type="ECO:0000313" key="3">
    <source>
        <dbReference type="Proteomes" id="UP001359886"/>
    </source>
</evidence>
<evidence type="ECO:0008006" key="4">
    <source>
        <dbReference type="Google" id="ProtNLM"/>
    </source>
</evidence>
<gene>
    <name evidence="2" type="ORF">V3330_06370</name>
</gene>
<organism evidence="2 3">
    <name type="scientific">Elongatibacter sediminis</name>
    <dbReference type="NCBI Taxonomy" id="3119006"/>
    <lineage>
        <taxon>Bacteria</taxon>
        <taxon>Pseudomonadati</taxon>
        <taxon>Pseudomonadota</taxon>
        <taxon>Gammaproteobacteria</taxon>
        <taxon>Chromatiales</taxon>
        <taxon>Wenzhouxiangellaceae</taxon>
        <taxon>Elongatibacter</taxon>
    </lineage>
</organism>
<feature type="transmembrane region" description="Helical" evidence="1">
    <location>
        <begin position="20"/>
        <end position="44"/>
    </location>
</feature>
<sequence>MEPKVRPSGNVSTTHARQTGATLVEMLVASLLSIVVSSTAIVLISDGLGNNARILEDTRLSNEMRRTMQIMSRDVRRAGYTAAAMWCLANTVCLPDASINLPVDADLPLLGSFDLPAGIQIAESNDCFIFEVDRNRDGTISADEYGAYRSRTVNGARRMEAWTGSTVPDCAADDSAWIGLTSSQLVDIVNFRVDDDQSVQEVVATDLLGNTTNQRLRRVRLVLQGRLRNAPEFQQTLETTIDVRNDILL</sequence>
<keyword evidence="1" id="KW-1133">Transmembrane helix</keyword>
<dbReference type="InterPro" id="IPR018247">
    <property type="entry name" value="EF_Hand_1_Ca_BS"/>
</dbReference>
<reference evidence="2 3" key="1">
    <citation type="submission" date="2024-02" db="EMBL/GenBank/DDBJ databases">
        <title>A novel Wenzhouxiangellaceae bacterium, isolated from coastal sediments.</title>
        <authorList>
            <person name="Du Z.-J."/>
            <person name="Ye Y.-Q."/>
            <person name="Zhang X.-Y."/>
        </authorList>
    </citation>
    <scope>NUCLEOTIDE SEQUENCE [LARGE SCALE GENOMIC DNA]</scope>
    <source>
        <strain evidence="2 3">CH-27</strain>
    </source>
</reference>
<dbReference type="Proteomes" id="UP001359886">
    <property type="component" value="Unassembled WGS sequence"/>
</dbReference>
<dbReference type="EMBL" id="JAZHOG010000003">
    <property type="protein sequence ID" value="MEJ8567246.1"/>
    <property type="molecule type" value="Genomic_DNA"/>
</dbReference>
<protein>
    <recommendedName>
        <fullName evidence="4">EF-hand domain-containing protein</fullName>
    </recommendedName>
</protein>
<evidence type="ECO:0000313" key="2">
    <source>
        <dbReference type="EMBL" id="MEJ8567246.1"/>
    </source>
</evidence>
<dbReference type="RefSeq" id="WP_354694559.1">
    <property type="nucleotide sequence ID" value="NZ_JAZHOG010000003.1"/>
</dbReference>
<accession>A0AAW9RHU0</accession>
<dbReference type="AlphaFoldDB" id="A0AAW9RHU0"/>
<name>A0AAW9RHU0_9GAMM</name>